<evidence type="ECO:0000256" key="1">
    <source>
        <dbReference type="SAM" id="SignalP"/>
    </source>
</evidence>
<keyword evidence="3" id="KW-1185">Reference proteome</keyword>
<proteinExistence type="predicted"/>
<sequence>MTVHMSMHLCILLRTSSVSLPVLPPPVSVLLVRHPVRRAAIASLLARTNQLADHQHAPPSHPPERQRTNEVANWPRLSVSASRCDHGEQFKNFLRSPPAGITTPEALASLRRTILCVRPQKPPMTDAIPTHVDLPGTKVTPITHQPIASIFLHRSISPTNPSQTSEWESFLNPSPVVCVCVSFIAGRESSLLLNPRRGHVSRSRGRRIALRPIPSLNQPLASAYSRPNSVIISGQPTMGQAPAAAQT</sequence>
<evidence type="ECO:0000313" key="3">
    <source>
        <dbReference type="Proteomes" id="UP001172102"/>
    </source>
</evidence>
<evidence type="ECO:0000313" key="2">
    <source>
        <dbReference type="EMBL" id="KAK0711324.1"/>
    </source>
</evidence>
<keyword evidence="1" id="KW-0732">Signal</keyword>
<dbReference type="EMBL" id="JAUKUA010000005">
    <property type="protein sequence ID" value="KAK0711324.1"/>
    <property type="molecule type" value="Genomic_DNA"/>
</dbReference>
<protein>
    <recommendedName>
        <fullName evidence="4">Secreted protein</fullName>
    </recommendedName>
</protein>
<dbReference type="Proteomes" id="UP001172102">
    <property type="component" value="Unassembled WGS sequence"/>
</dbReference>
<gene>
    <name evidence="2" type="ORF">B0H67DRAFT_584996</name>
</gene>
<feature type="signal peptide" evidence="1">
    <location>
        <begin position="1"/>
        <end position="17"/>
    </location>
</feature>
<reference evidence="2" key="1">
    <citation type="submission" date="2023-06" db="EMBL/GenBank/DDBJ databases">
        <title>Genome-scale phylogeny and comparative genomics of the fungal order Sordariales.</title>
        <authorList>
            <consortium name="Lawrence Berkeley National Laboratory"/>
            <person name="Hensen N."/>
            <person name="Bonometti L."/>
            <person name="Westerberg I."/>
            <person name="Brannstrom I.O."/>
            <person name="Guillou S."/>
            <person name="Cros-Aarteil S."/>
            <person name="Calhoun S."/>
            <person name="Haridas S."/>
            <person name="Kuo A."/>
            <person name="Mondo S."/>
            <person name="Pangilinan J."/>
            <person name="Riley R."/>
            <person name="Labutti K."/>
            <person name="Andreopoulos B."/>
            <person name="Lipzen A."/>
            <person name="Chen C."/>
            <person name="Yanf M."/>
            <person name="Daum C."/>
            <person name="Ng V."/>
            <person name="Clum A."/>
            <person name="Steindorff A."/>
            <person name="Ohm R."/>
            <person name="Martin F."/>
            <person name="Silar P."/>
            <person name="Natvig D."/>
            <person name="Lalanne C."/>
            <person name="Gautier V."/>
            <person name="Ament-Velasquez S.L."/>
            <person name="Kruys A."/>
            <person name="Hutchinson M.I."/>
            <person name="Powell A.J."/>
            <person name="Barry K."/>
            <person name="Miller A.N."/>
            <person name="Grigoriev I.V."/>
            <person name="Debuchy R."/>
            <person name="Gladieux P."/>
            <person name="Thoren M.H."/>
            <person name="Johannesson H."/>
        </authorList>
    </citation>
    <scope>NUCLEOTIDE SEQUENCE</scope>
    <source>
        <strain evidence="2">SMH4607-1</strain>
    </source>
</reference>
<dbReference type="AlphaFoldDB" id="A0AA40A8L4"/>
<evidence type="ECO:0008006" key="4">
    <source>
        <dbReference type="Google" id="ProtNLM"/>
    </source>
</evidence>
<name>A0AA40A8L4_9PEZI</name>
<organism evidence="2 3">
    <name type="scientific">Lasiosphaeris hirsuta</name>
    <dbReference type="NCBI Taxonomy" id="260670"/>
    <lineage>
        <taxon>Eukaryota</taxon>
        <taxon>Fungi</taxon>
        <taxon>Dikarya</taxon>
        <taxon>Ascomycota</taxon>
        <taxon>Pezizomycotina</taxon>
        <taxon>Sordariomycetes</taxon>
        <taxon>Sordariomycetidae</taxon>
        <taxon>Sordariales</taxon>
        <taxon>Lasiosphaeriaceae</taxon>
        <taxon>Lasiosphaeris</taxon>
    </lineage>
</organism>
<feature type="chain" id="PRO_5041217020" description="Secreted protein" evidence="1">
    <location>
        <begin position="18"/>
        <end position="247"/>
    </location>
</feature>
<accession>A0AA40A8L4</accession>
<comment type="caution">
    <text evidence="2">The sequence shown here is derived from an EMBL/GenBank/DDBJ whole genome shotgun (WGS) entry which is preliminary data.</text>
</comment>